<gene>
    <name evidence="2" type="ORF">SAMN05444320_105316</name>
</gene>
<keyword evidence="1" id="KW-0472">Membrane</keyword>
<name>A0A1M5F837_STRHI</name>
<keyword evidence="1" id="KW-1133">Transmembrane helix</keyword>
<evidence type="ECO:0000256" key="1">
    <source>
        <dbReference type="SAM" id="Phobius"/>
    </source>
</evidence>
<dbReference type="STRING" id="2017.SAMN05444320_105316"/>
<dbReference type="Proteomes" id="UP000184501">
    <property type="component" value="Unassembled WGS sequence"/>
</dbReference>
<evidence type="ECO:0000313" key="3">
    <source>
        <dbReference type="Proteomes" id="UP000184501"/>
    </source>
</evidence>
<feature type="transmembrane region" description="Helical" evidence="1">
    <location>
        <begin position="67"/>
        <end position="87"/>
    </location>
</feature>
<sequence>MISSLWSGLGGKVAERWAVLLVSPALVFWLGGVVAWAHGHGGLTGPGSGWRALDQEWTRTVGSPTPTAQGVLVVVALLVVAGSARLAESATLGVLRLLEGYWPRLAGPVRAAALAVRGFVIDRRTRRWRELARRRADLTPAERARYAALNAWRSTVPPTPEDRMPTRVGDVLRASESRPRHRYGLDAVVCWPHLWLVLPDQARAELAAARARLDDGARLWLWGLLFCVWTPFTWWALAIGVAGMVTGNRLAFAAATVYGRLVQASFDLYRGNLYAELRRELPADPDEERAAGRELTAFLERGPLPGALPGA</sequence>
<dbReference type="RefSeq" id="WP_073484429.1">
    <property type="nucleotide sequence ID" value="NZ_FQVN01000005.1"/>
</dbReference>
<accession>A0A1M5F837</accession>
<evidence type="ECO:0000313" key="2">
    <source>
        <dbReference type="EMBL" id="SHF87714.1"/>
    </source>
</evidence>
<feature type="transmembrane region" description="Helical" evidence="1">
    <location>
        <begin position="17"/>
        <end position="37"/>
    </location>
</feature>
<reference evidence="2 3" key="1">
    <citation type="submission" date="2016-11" db="EMBL/GenBank/DDBJ databases">
        <authorList>
            <person name="Jaros S."/>
            <person name="Januszkiewicz K."/>
            <person name="Wedrychowicz H."/>
        </authorList>
    </citation>
    <scope>NUCLEOTIDE SEQUENCE [LARGE SCALE GENOMIC DNA]</scope>
    <source>
        <strain evidence="2 3">DSM 44523</strain>
    </source>
</reference>
<feature type="transmembrane region" description="Helical" evidence="1">
    <location>
        <begin position="219"/>
        <end position="244"/>
    </location>
</feature>
<keyword evidence="1" id="KW-0812">Transmembrane</keyword>
<protein>
    <submittedName>
        <fullName evidence="2">Uncharacterized protein</fullName>
    </submittedName>
</protein>
<organism evidence="2 3">
    <name type="scientific">Streptoalloteichus hindustanus</name>
    <dbReference type="NCBI Taxonomy" id="2017"/>
    <lineage>
        <taxon>Bacteria</taxon>
        <taxon>Bacillati</taxon>
        <taxon>Actinomycetota</taxon>
        <taxon>Actinomycetes</taxon>
        <taxon>Pseudonocardiales</taxon>
        <taxon>Pseudonocardiaceae</taxon>
        <taxon>Streptoalloteichus</taxon>
    </lineage>
</organism>
<proteinExistence type="predicted"/>
<keyword evidence="3" id="KW-1185">Reference proteome</keyword>
<dbReference type="AlphaFoldDB" id="A0A1M5F837"/>
<dbReference type="EMBL" id="FQVN01000005">
    <property type="protein sequence ID" value="SHF87714.1"/>
    <property type="molecule type" value="Genomic_DNA"/>
</dbReference>
<dbReference type="OrthoDB" id="529448at2"/>